<proteinExistence type="predicted"/>
<gene>
    <name evidence="2" type="ORF">AMECASPLE_008807</name>
</gene>
<dbReference type="Proteomes" id="UP001469553">
    <property type="component" value="Unassembled WGS sequence"/>
</dbReference>
<comment type="caution">
    <text evidence="2">The sequence shown here is derived from an EMBL/GenBank/DDBJ whole genome shotgun (WGS) entry which is preliminary data.</text>
</comment>
<feature type="region of interest" description="Disordered" evidence="1">
    <location>
        <begin position="219"/>
        <end position="239"/>
    </location>
</feature>
<evidence type="ECO:0000256" key="1">
    <source>
        <dbReference type="SAM" id="MobiDB-lite"/>
    </source>
</evidence>
<keyword evidence="3" id="KW-1185">Reference proteome</keyword>
<feature type="compositionally biased region" description="Polar residues" evidence="1">
    <location>
        <begin position="262"/>
        <end position="273"/>
    </location>
</feature>
<protein>
    <submittedName>
        <fullName evidence="2">Uncharacterized protein</fullName>
    </submittedName>
</protein>
<dbReference type="EMBL" id="JAHRIP010000478">
    <property type="protein sequence ID" value="MEQ2279381.1"/>
    <property type="molecule type" value="Genomic_DNA"/>
</dbReference>
<accession>A0ABV0XD60</accession>
<sequence>MLAVSWTFSFFHQQSSRPRELGSFPTLSMSSKQAALVGEATWSKFGCVVYGYSGFLPQSKDIPVRRVHGWLNDCKVHRFCECKTSPHYYPSTTVLHNGGGMLYNKQEKRERCDKRPVCACEGMSLIGHSLNLRSHITVLFITTAVSEARDNSGVFLQEEDGNSDDSLMTSSSLTTHEMLPYYPTVLHTHIQTQTGCQVRVEEKMHIIWCGEEGEVKGEREVVVEEEEGEKGERGGDSPAAFRHNERIMADGPRCKRRKQANPRRTNAPSIIPSTVTSFPVPAAEKHPHSMIVPPPCFSIKIVYSGCLGADSSAAAGAEGMQQLSYTAFINNT</sequence>
<name>A0ABV0XD60_9TELE</name>
<evidence type="ECO:0000313" key="2">
    <source>
        <dbReference type="EMBL" id="MEQ2279381.1"/>
    </source>
</evidence>
<reference evidence="2 3" key="1">
    <citation type="submission" date="2021-06" db="EMBL/GenBank/DDBJ databases">
        <authorList>
            <person name="Palmer J.M."/>
        </authorList>
    </citation>
    <scope>NUCLEOTIDE SEQUENCE [LARGE SCALE GENOMIC DNA]</scope>
    <source>
        <strain evidence="2 3">AS_MEX2019</strain>
        <tissue evidence="2">Muscle</tissue>
    </source>
</reference>
<organism evidence="2 3">
    <name type="scientific">Ameca splendens</name>
    <dbReference type="NCBI Taxonomy" id="208324"/>
    <lineage>
        <taxon>Eukaryota</taxon>
        <taxon>Metazoa</taxon>
        <taxon>Chordata</taxon>
        <taxon>Craniata</taxon>
        <taxon>Vertebrata</taxon>
        <taxon>Euteleostomi</taxon>
        <taxon>Actinopterygii</taxon>
        <taxon>Neopterygii</taxon>
        <taxon>Teleostei</taxon>
        <taxon>Neoteleostei</taxon>
        <taxon>Acanthomorphata</taxon>
        <taxon>Ovalentaria</taxon>
        <taxon>Atherinomorphae</taxon>
        <taxon>Cyprinodontiformes</taxon>
        <taxon>Goodeidae</taxon>
        <taxon>Ameca</taxon>
    </lineage>
</organism>
<feature type="region of interest" description="Disordered" evidence="1">
    <location>
        <begin position="253"/>
        <end position="273"/>
    </location>
</feature>
<evidence type="ECO:0000313" key="3">
    <source>
        <dbReference type="Proteomes" id="UP001469553"/>
    </source>
</evidence>